<dbReference type="GO" id="GO:0016787">
    <property type="term" value="F:hydrolase activity"/>
    <property type="evidence" value="ECO:0007669"/>
    <property type="project" value="UniProtKB-KW"/>
</dbReference>
<sequence>MSLRGGLLLGAVMLAIGAAPAHADQPVRVAPAAAPSAQDPIWSDPAPPGTPLADRLAARGYLREETFLSGLAGTWRAGPDGAERGSPSTRPYTTRLIVIRPISSERFSGRVHLVPIHPSAGDTPWDWVSEHVLANGDAFVAVMIGGDAPSRALAASGRQAAAPLILKAFNPARYARIDWPDDDSARWEAFGQTAAVLKADGAILGARAKRVYASGWSFTGSFLRTFINEGFHDLSRLEDGAAAIDGYLIGISAGGFIAGYVPLDSLSPVRPVDDPRRVLRAIDAPVVELMSQNEALTNTGAQPRDSGAVKGGRRLYELGGLTHGDGLRSTPAPQGACPYPASDVSMSHYARATLARLEAWVERGVSPPASLRIARGPDGNFPHDENGNVSGGLRPVELDVPLASYAEARDRPECTPRAGPSGAYLAIRRIPLSKEALNRLYPGGAADYLAKVHTAVAQRVQAGWLSRRDAEEELSQASAAAARAFR</sequence>
<keyword evidence="1" id="KW-0732">Signal</keyword>
<evidence type="ECO:0000256" key="1">
    <source>
        <dbReference type="SAM" id="SignalP"/>
    </source>
</evidence>
<evidence type="ECO:0000259" key="2">
    <source>
        <dbReference type="Pfam" id="PF20091"/>
    </source>
</evidence>
<keyword evidence="3" id="KW-0378">Hydrolase</keyword>
<evidence type="ECO:0000313" key="3">
    <source>
        <dbReference type="EMBL" id="XDO98164.1"/>
    </source>
</evidence>
<dbReference type="EMBL" id="CP158375">
    <property type="protein sequence ID" value="XDO98164.1"/>
    <property type="molecule type" value="Genomic_DNA"/>
</dbReference>
<dbReference type="RefSeq" id="WP_369061869.1">
    <property type="nucleotide sequence ID" value="NZ_CP158375.1"/>
</dbReference>
<accession>A0AB39KY21</accession>
<name>A0AB39KY21_9CAUL</name>
<dbReference type="InterPro" id="IPR045394">
    <property type="entry name" value="Abhydrolase_dom"/>
</dbReference>
<dbReference type="Pfam" id="PF20091">
    <property type="entry name" value="Abhydrolase_10"/>
    <property type="match status" value="1"/>
</dbReference>
<feature type="signal peptide" evidence="1">
    <location>
        <begin position="1"/>
        <end position="23"/>
    </location>
</feature>
<reference evidence="3" key="1">
    <citation type="submission" date="2024-06" db="EMBL/GenBank/DDBJ databases">
        <title>Caulobacter inopinatus, sp. nov.</title>
        <authorList>
            <person name="Donachie S.P."/>
        </authorList>
    </citation>
    <scope>NUCLEOTIDE SEQUENCE</scope>
    <source>
        <strain evidence="3">73W</strain>
    </source>
</reference>
<gene>
    <name evidence="3" type="ORF">ABOZ73_07040</name>
</gene>
<feature type="chain" id="PRO_5044285246" evidence="1">
    <location>
        <begin position="24"/>
        <end position="486"/>
    </location>
</feature>
<dbReference type="AlphaFoldDB" id="A0AB39KY21"/>
<feature type="domain" description="Alpha/beta hydrolase" evidence="2">
    <location>
        <begin position="48"/>
        <end position="473"/>
    </location>
</feature>
<proteinExistence type="predicted"/>
<protein>
    <submittedName>
        <fullName evidence="3">Alpha/beta hydrolase domain-containing protein</fullName>
    </submittedName>
</protein>
<organism evidence="3">
    <name type="scientific">Caulobacter sp. 73W</name>
    <dbReference type="NCBI Taxonomy" id="3161137"/>
    <lineage>
        <taxon>Bacteria</taxon>
        <taxon>Pseudomonadati</taxon>
        <taxon>Pseudomonadota</taxon>
        <taxon>Alphaproteobacteria</taxon>
        <taxon>Caulobacterales</taxon>
        <taxon>Caulobacteraceae</taxon>
        <taxon>Caulobacter</taxon>
    </lineage>
</organism>